<dbReference type="InterPro" id="IPR012912">
    <property type="entry name" value="Plasmid_pRiA4b_Orf3-like"/>
</dbReference>
<keyword evidence="1" id="KW-0479">Metal-binding</keyword>
<organism evidence="6 7">
    <name type="scientific">Phanerochaete sordida</name>
    <dbReference type="NCBI Taxonomy" id="48140"/>
    <lineage>
        <taxon>Eukaryota</taxon>
        <taxon>Fungi</taxon>
        <taxon>Dikarya</taxon>
        <taxon>Basidiomycota</taxon>
        <taxon>Agaricomycotina</taxon>
        <taxon>Agaricomycetes</taxon>
        <taxon>Polyporales</taxon>
        <taxon>Phanerochaetaceae</taxon>
        <taxon>Phanerochaete</taxon>
    </lineage>
</organism>
<dbReference type="InterPro" id="IPR002893">
    <property type="entry name" value="Znf_MYND"/>
</dbReference>
<dbReference type="AlphaFoldDB" id="A0A9P3GDF0"/>
<gene>
    <name evidence="6" type="ORF">PsYK624_098120</name>
</gene>
<accession>A0A9P3GDF0</accession>
<proteinExistence type="predicted"/>
<protein>
    <submittedName>
        <fullName evidence="6">Zf-MYND domain-containing protein</fullName>
    </submittedName>
</protein>
<dbReference type="Gene3D" id="3.10.290.30">
    <property type="entry name" value="MM3350-like"/>
    <property type="match status" value="1"/>
</dbReference>
<evidence type="ECO:0000259" key="5">
    <source>
        <dbReference type="PROSITE" id="PS50865"/>
    </source>
</evidence>
<evidence type="ECO:0000256" key="1">
    <source>
        <dbReference type="ARBA" id="ARBA00022723"/>
    </source>
</evidence>
<sequence>MSARARVTPSGVLKEPSQYVTFDPGDDAQGCDEVFWEDPRYFQPRRGPNGEARHWGLFPWKDGIEWIEGYDIFSRWTRIFRTYDFKGKLCPEEQFVLCRMAIKLMDLEEMDVEELKACDYTLYIKTENMPKLPGSEADRLWRRIRVSGGLTLSVFADKVLTPLFGFIRNLHAHVFHDLLDGALFGPEGCDAIDMMHRHATGYRYLPDDEWQIAHILQAKGEATLWQYDFGDNWYFHITVEDIAPAQASTGAVTVLGGSGTHCPQDLTPVKWAELLAAADRSTVRVPEALRQLFQSQNYAHTPFSAAYSLEHFSAGDTQRALAAALDSPASVRSMSKQFAAMLDGSDRTPRAHDAPDTLKRGQQIVATEVLDAEGKPTGVFLEEGVAKSRRDHPDTTACANCGSPNNLKVCSGCKKKYFCSRSCQRVSWAQGHKKECKAMKA</sequence>
<dbReference type="Pfam" id="PF01753">
    <property type="entry name" value="zf-MYND"/>
    <property type="match status" value="1"/>
</dbReference>
<dbReference type="EMBL" id="BPQB01000034">
    <property type="protein sequence ID" value="GJE93652.1"/>
    <property type="molecule type" value="Genomic_DNA"/>
</dbReference>
<feature type="domain" description="MYND-type" evidence="5">
    <location>
        <begin position="398"/>
        <end position="436"/>
    </location>
</feature>
<dbReference type="Gene3D" id="6.10.140.2220">
    <property type="match status" value="1"/>
</dbReference>
<dbReference type="Pfam" id="PF07929">
    <property type="entry name" value="PRiA4_ORF3"/>
    <property type="match status" value="1"/>
</dbReference>
<keyword evidence="2 4" id="KW-0863">Zinc-finger</keyword>
<dbReference type="SUPFAM" id="SSF144232">
    <property type="entry name" value="HIT/MYND zinc finger-like"/>
    <property type="match status" value="1"/>
</dbReference>
<dbReference type="PROSITE" id="PS50865">
    <property type="entry name" value="ZF_MYND_2"/>
    <property type="match status" value="1"/>
</dbReference>
<name>A0A9P3GDF0_9APHY</name>
<evidence type="ECO:0000256" key="2">
    <source>
        <dbReference type="ARBA" id="ARBA00022771"/>
    </source>
</evidence>
<reference evidence="6 7" key="1">
    <citation type="submission" date="2021-08" db="EMBL/GenBank/DDBJ databases">
        <title>Draft Genome Sequence of Phanerochaete sordida strain YK-624.</title>
        <authorList>
            <person name="Mori T."/>
            <person name="Dohra H."/>
            <person name="Suzuki T."/>
            <person name="Kawagishi H."/>
            <person name="Hirai H."/>
        </authorList>
    </citation>
    <scope>NUCLEOTIDE SEQUENCE [LARGE SCALE GENOMIC DNA]</scope>
    <source>
        <strain evidence="6 7">YK-624</strain>
    </source>
</reference>
<dbReference type="InterPro" id="IPR024047">
    <property type="entry name" value="MM3350-like_sf"/>
</dbReference>
<evidence type="ECO:0000313" key="7">
    <source>
        <dbReference type="Proteomes" id="UP000703269"/>
    </source>
</evidence>
<keyword evidence="7" id="KW-1185">Reference proteome</keyword>
<evidence type="ECO:0000313" key="6">
    <source>
        <dbReference type="EMBL" id="GJE93652.1"/>
    </source>
</evidence>
<dbReference type="Proteomes" id="UP000703269">
    <property type="component" value="Unassembled WGS sequence"/>
</dbReference>
<dbReference type="PROSITE" id="PS01360">
    <property type="entry name" value="ZF_MYND_1"/>
    <property type="match status" value="1"/>
</dbReference>
<evidence type="ECO:0000256" key="4">
    <source>
        <dbReference type="PROSITE-ProRule" id="PRU00134"/>
    </source>
</evidence>
<evidence type="ECO:0000256" key="3">
    <source>
        <dbReference type="ARBA" id="ARBA00022833"/>
    </source>
</evidence>
<keyword evidence="3" id="KW-0862">Zinc</keyword>
<dbReference type="GO" id="GO:0008270">
    <property type="term" value="F:zinc ion binding"/>
    <property type="evidence" value="ECO:0007669"/>
    <property type="project" value="UniProtKB-KW"/>
</dbReference>
<dbReference type="OrthoDB" id="432970at2759"/>
<dbReference type="SUPFAM" id="SSF159941">
    <property type="entry name" value="MM3350-like"/>
    <property type="match status" value="1"/>
</dbReference>
<comment type="caution">
    <text evidence="6">The sequence shown here is derived from an EMBL/GenBank/DDBJ whole genome shotgun (WGS) entry which is preliminary data.</text>
</comment>